<dbReference type="InterPro" id="IPR043128">
    <property type="entry name" value="Rev_trsase/Diguanyl_cyclase"/>
</dbReference>
<evidence type="ECO:0000256" key="3">
    <source>
        <dbReference type="ARBA" id="ARBA00022679"/>
    </source>
</evidence>
<keyword evidence="9" id="KW-0693">Viral RNA replication</keyword>
<accession>A0A218NJT1</accession>
<dbReference type="GO" id="GO:0005524">
    <property type="term" value="F:ATP binding"/>
    <property type="evidence" value="ECO:0007669"/>
    <property type="project" value="UniProtKB-KW"/>
</dbReference>
<dbReference type="GO" id="GO:0003723">
    <property type="term" value="F:RNA binding"/>
    <property type="evidence" value="ECO:0007669"/>
    <property type="project" value="InterPro"/>
</dbReference>
<keyword evidence="6" id="KW-0378">Hydrolase</keyword>
<dbReference type="InterPro" id="IPR000605">
    <property type="entry name" value="Helicase_SF3_ssDNA/RNA_vir"/>
</dbReference>
<dbReference type="GO" id="GO:0003724">
    <property type="term" value="F:RNA helicase activity"/>
    <property type="evidence" value="ECO:0007669"/>
    <property type="project" value="InterPro"/>
</dbReference>
<evidence type="ECO:0000256" key="1">
    <source>
        <dbReference type="ARBA" id="ARBA00022484"/>
    </source>
</evidence>
<dbReference type="PROSITE" id="PS51874">
    <property type="entry name" value="PCV_3C_PRO"/>
    <property type="match status" value="1"/>
</dbReference>
<keyword evidence="7" id="KW-0788">Thiol protease</keyword>
<organism evidence="13">
    <name type="scientific">Picornavirales Q_sR_OV_020</name>
    <dbReference type="NCBI Taxonomy" id="2016073"/>
    <lineage>
        <taxon>Viruses</taxon>
        <taxon>Riboviria</taxon>
        <taxon>Orthornavirae</taxon>
        <taxon>Pisuviricota</taxon>
        <taxon>Pisoniviricetes</taxon>
        <taxon>Picornavirales</taxon>
    </lineage>
</organism>
<dbReference type="PROSITE" id="PS51218">
    <property type="entry name" value="SF3_HELICASE_2"/>
    <property type="match status" value="1"/>
</dbReference>
<dbReference type="InterPro" id="IPR044067">
    <property type="entry name" value="PCV_3C_PRO"/>
</dbReference>
<feature type="domain" description="Peptidase C3" evidence="12">
    <location>
        <begin position="1174"/>
        <end position="1379"/>
    </location>
</feature>
<dbReference type="Gene3D" id="2.40.10.10">
    <property type="entry name" value="Trypsin-like serine proteases"/>
    <property type="match status" value="1"/>
</dbReference>
<name>A0A218NJT1_9VIRU</name>
<evidence type="ECO:0000259" key="10">
    <source>
        <dbReference type="PROSITE" id="PS50507"/>
    </source>
</evidence>
<dbReference type="InterPro" id="IPR014759">
    <property type="entry name" value="Helicase_SF3_ssRNA_vir"/>
</dbReference>
<evidence type="ECO:0000256" key="8">
    <source>
        <dbReference type="ARBA" id="ARBA00022840"/>
    </source>
</evidence>
<dbReference type="InterPro" id="IPR043502">
    <property type="entry name" value="DNA/RNA_pol_sf"/>
</dbReference>
<dbReference type="Gene3D" id="1.20.960.20">
    <property type="match status" value="1"/>
</dbReference>
<keyword evidence="8" id="KW-0067">ATP-binding</keyword>
<dbReference type="SUPFAM" id="SSF56672">
    <property type="entry name" value="DNA/RNA polymerases"/>
    <property type="match status" value="1"/>
</dbReference>
<dbReference type="GO" id="GO:0006508">
    <property type="term" value="P:proteolysis"/>
    <property type="evidence" value="ECO:0007669"/>
    <property type="project" value="UniProtKB-KW"/>
</dbReference>
<dbReference type="InterPro" id="IPR009003">
    <property type="entry name" value="Peptidase_S1_PA"/>
</dbReference>
<evidence type="ECO:0000256" key="5">
    <source>
        <dbReference type="ARBA" id="ARBA00022741"/>
    </source>
</evidence>
<keyword evidence="5" id="KW-0547">Nucleotide-binding</keyword>
<keyword evidence="2" id="KW-0645">Protease</keyword>
<feature type="domain" description="SF3 helicase" evidence="11">
    <location>
        <begin position="568"/>
        <end position="741"/>
    </location>
</feature>
<proteinExistence type="predicted"/>
<dbReference type="InterPro" id="IPR001205">
    <property type="entry name" value="RNA-dir_pol_C"/>
</dbReference>
<dbReference type="GO" id="GO:0003968">
    <property type="term" value="F:RNA-directed RNA polymerase activity"/>
    <property type="evidence" value="ECO:0007669"/>
    <property type="project" value="UniProtKB-KW"/>
</dbReference>
<evidence type="ECO:0000313" key="13">
    <source>
        <dbReference type="EMBL" id="ASG92540.1"/>
    </source>
</evidence>
<dbReference type="GO" id="GO:0004197">
    <property type="term" value="F:cysteine-type endopeptidase activity"/>
    <property type="evidence" value="ECO:0007669"/>
    <property type="project" value="InterPro"/>
</dbReference>
<dbReference type="Gene3D" id="3.30.70.270">
    <property type="match status" value="1"/>
</dbReference>
<dbReference type="Pfam" id="PF00680">
    <property type="entry name" value="RdRP_1"/>
    <property type="match status" value="1"/>
</dbReference>
<reference evidence="13" key="1">
    <citation type="submission" date="2016-12" db="EMBL/GenBank/DDBJ databases">
        <title>Virus-host infection dynamics for marine picoeukaryotes resolved from metatranscriptome.</title>
        <authorList>
            <person name="Moniruzzaman M."/>
            <person name="Wurch L.L."/>
            <person name="Alexander H."/>
            <person name="Dyhrman S.T."/>
            <person name="Gobler C.J."/>
            <person name="Wilhelm S.W."/>
        </authorList>
    </citation>
    <scope>NUCLEOTIDE SEQUENCE</scope>
    <source>
        <strain evidence="13">Q_sR_OV_020</strain>
    </source>
</reference>
<evidence type="ECO:0000256" key="2">
    <source>
        <dbReference type="ARBA" id="ARBA00022670"/>
    </source>
</evidence>
<dbReference type="GO" id="GO:0033644">
    <property type="term" value="C:host cell membrane"/>
    <property type="evidence" value="ECO:0007669"/>
    <property type="project" value="UniProtKB-SubCell"/>
</dbReference>
<dbReference type="SUPFAM" id="SSF50494">
    <property type="entry name" value="Trypsin-like serine proteases"/>
    <property type="match status" value="1"/>
</dbReference>
<dbReference type="CDD" id="cd23195">
    <property type="entry name" value="Marnaviridae_RdRp"/>
    <property type="match status" value="1"/>
</dbReference>
<dbReference type="InterPro" id="IPR043504">
    <property type="entry name" value="Peptidase_S1_PA_chymotrypsin"/>
</dbReference>
<keyword evidence="4" id="KW-0548">Nucleotidyltransferase</keyword>
<gene>
    <name evidence="13" type="ORF">Q_sR_OV_020_gene1</name>
</gene>
<dbReference type="InterPro" id="IPR007094">
    <property type="entry name" value="RNA-dir_pol_PSvirus"/>
</dbReference>
<protein>
    <submittedName>
        <fullName evidence="13">Putative non-structural protein</fullName>
    </submittedName>
</protein>
<sequence>MEAGHCLAECPTLIFVIGYLCKIGREVFAVVCLVKRGRKIPLHQQPTITQLYAMKGFIAASKYGKYNWDSWVCHRPKHEDSVLEHLVRGGKLLKEDLNGNLVLYGSLRLDCPYYIMTLTRGELDSLASELEVPDNDSVFTFDVFMFTCFLRFSPLLCSVIDCDVNYGKYIYVRSFVFVESISSFLRRDLRLYKIDILKKRLYVYGELLDIKSVFMIDQIRRESTTSDLIFSVSRLAIEDVVFMYMQETGVMPQSGKEYAVSKYLRKETRVATSQEKVRRKLEDIKKVDQGSKRKKNVRSLKKKARHMKIEKHSGEESNMQQMVDRVLKKLNIPTDKSKAEMAVELLEQLLICGYGIYKKSTLITILGILTTFYKGSISIDIFRTLKEFFLKEKDFSNLTLEGLLSLCKSALTHWESFANNQYASSFLTFCSMVWTTFVSPTIGMELLSSSTYGIFSTKVFSFFRRNDIFGGFLKTCTYLLNAIDVFVRTGTLKGFIYTVESIDELGDEFQVIRSNFTLYRTGDLDFIVGLKHYKFLESLDSFIAKATELVNALNPTDSRAVKDWLKEAGRMKVECQTIEAHTKTRIAPFCLRLFSGSGINKSHLMKAIVVQILKYNNIECGDEFIYYLNDQDKYVSSWKNYTTAIMCDDAANAHPDKIELCLGNFILKASNNQPHNLLSAGVEGKGAQFNRALLMMFSANNPMMNCDVDSQYPSSVDRRIHYSIGASVRREYRKTDADGNVSTMIDYSKMSEEVKNSVVPDAWLFTLYKTDIQDRQDMASNLKLNYTDPIPKVRDSNFKWTKVHDNLNFGELISFLCDESQKHYEVQKNQVLRASERLDKAEYCSDCKLMSEWCRCKYNTTIPDSWLKLDSVEEGKEEDEEKAEISKQAGREIMLMKDFIEGIRKLVATNHIDSLKDAVTMTYLGCDATMTIMEVLETHFSSFISELITKVIVKAVNFFSSNFTELSDFIPRNIEGTELGAYLHSKRPIVPLLACGDRAVWNVLYTSLQCLGLLAPEAREGILVDLDAMRSGNNRHCCTELYIKAKDRYAKKSRKRIEDGYDYQYGVGKALSDDQRRKKYQEVDDKSCGSERNYGRNILRDDIIGPGVIALIIFKMLPSYLRNFSKLYSLQEVGMQSGINLSVEDVRRKDLDKKESWYATRAEKIFDGPLTTARVTRSELNNTLSKNVLYVRVGSYVTNALMVVTNVILVPKHFVDEHLGSVFEFYRKSVLSSSVPGNAVFSHVIDTSNIVQVASLDLYAVNVSNTGGVRDIRHHFPNAPDTVSSGATIIFRKAGGELKECKASHVHFDPESFNDSEEFARNPSVSFLGHRYLTDSFKGLCGSPVISDSTKFSHIIGIHLGGNAQRRVGVSAFVSSDDLNLAVAKLNVGMIVKQGGFNLVAYKKDLFEPGYHIKSPVFDVADDLKNLRVVGRCSVRGTVKPMVVQTMISEKVASVFKHGCTWVAPPIFGLDGNDKNYANRLFLSNYLKQGIGPSPLLIQKASADYRRQIFDSLEEDKVRWREEIRPLTDDEVVNGIPGKRYVGGMKMSSSMGKHLSGSKSKYAQQDREGQWVFDATVMEDFRSRWNKMENLQRSWECVYATPKVEPTLKTKADLGKVRTFFAVDTGTQMCLRKAWLTHTRFFCTQRATSECAVGINPHSLDWHNLVTHFNEFKGNNFIAMDAANFDLGVTPQILIEAINILIDISKWTGNYSSGDIRAMYTLREELVNSIIDMNGDLIQAIGILLSGVNVTSILGSIVNALYLRIGTLEILRDPNKFVKTPFSTIVKAQFFGDDLIGKVRKGYEILNVTNFIQALGRYGVRFTNCFKDDRSVRFLKFEELEFLKRTFVYEKEFRCYVAPLNKKSIYKSLSCVLPTKHMSLQALVAQNIDGALSEMKFHGRREFEKFRKHITEIAIEADIAHLCLLLDVSFDDHLQTWRDANSGLEITQLNTSGILRKLTHSTREFWNTTQAWFG</sequence>
<evidence type="ECO:0000259" key="11">
    <source>
        <dbReference type="PROSITE" id="PS51218"/>
    </source>
</evidence>
<keyword evidence="1" id="KW-0696">RNA-directed RNA polymerase</keyword>
<evidence type="ECO:0000256" key="9">
    <source>
        <dbReference type="ARBA" id="ARBA00022953"/>
    </source>
</evidence>
<dbReference type="GO" id="GO:0039694">
    <property type="term" value="P:viral RNA genome replication"/>
    <property type="evidence" value="ECO:0007669"/>
    <property type="project" value="InterPro"/>
</dbReference>
<dbReference type="GO" id="GO:0006351">
    <property type="term" value="P:DNA-templated transcription"/>
    <property type="evidence" value="ECO:0007669"/>
    <property type="project" value="InterPro"/>
</dbReference>
<evidence type="ECO:0000256" key="6">
    <source>
        <dbReference type="ARBA" id="ARBA00022801"/>
    </source>
</evidence>
<feature type="domain" description="RdRp catalytic" evidence="10">
    <location>
        <begin position="1675"/>
        <end position="1807"/>
    </location>
</feature>
<dbReference type="Pfam" id="PF00910">
    <property type="entry name" value="RNA_helicase"/>
    <property type="match status" value="1"/>
</dbReference>
<dbReference type="EMBL" id="KY286100">
    <property type="protein sequence ID" value="ASG92540.1"/>
    <property type="molecule type" value="Genomic_RNA"/>
</dbReference>
<evidence type="ECO:0000256" key="7">
    <source>
        <dbReference type="ARBA" id="ARBA00022807"/>
    </source>
</evidence>
<dbReference type="PROSITE" id="PS50507">
    <property type="entry name" value="RDRP_SSRNA_POS"/>
    <property type="match status" value="1"/>
</dbReference>
<keyword evidence="3" id="KW-0808">Transferase</keyword>
<evidence type="ECO:0000259" key="12">
    <source>
        <dbReference type="PROSITE" id="PS51874"/>
    </source>
</evidence>
<evidence type="ECO:0000256" key="4">
    <source>
        <dbReference type="ARBA" id="ARBA00022695"/>
    </source>
</evidence>